<keyword evidence="9" id="KW-1185">Reference proteome</keyword>
<evidence type="ECO:0000256" key="1">
    <source>
        <dbReference type="ARBA" id="ARBA00004496"/>
    </source>
</evidence>
<dbReference type="RefSeq" id="WP_100424534.1">
    <property type="nucleotide sequence ID" value="NZ_PGEX01000001.1"/>
</dbReference>
<evidence type="ECO:0000256" key="2">
    <source>
        <dbReference type="ARBA" id="ARBA00010393"/>
    </source>
</evidence>
<keyword evidence="5" id="KW-0067">ATP-binding</keyword>
<evidence type="ECO:0000313" key="9">
    <source>
        <dbReference type="Proteomes" id="UP000231134"/>
    </source>
</evidence>
<dbReference type="OrthoDB" id="9773137at2"/>
<dbReference type="Gene3D" id="3.40.50.300">
    <property type="entry name" value="P-loop containing nucleotide triphosphate hydrolases"/>
    <property type="match status" value="1"/>
</dbReference>
<evidence type="ECO:0000256" key="4">
    <source>
        <dbReference type="ARBA" id="ARBA00022741"/>
    </source>
</evidence>
<protein>
    <recommendedName>
        <fullName evidence="6">PhoH-like protein</fullName>
    </recommendedName>
</protein>
<reference evidence="8 9" key="1">
    <citation type="submission" date="2017-11" db="EMBL/GenBank/DDBJ databases">
        <title>Animal gut microbial communities from fecal samples from Wisconsin, USA.</title>
        <authorList>
            <person name="Neumann A."/>
        </authorList>
    </citation>
    <scope>NUCLEOTIDE SEQUENCE [LARGE SCALE GENOMIC DNA]</scope>
    <source>
        <strain evidence="8 9">UWS3</strain>
    </source>
</reference>
<gene>
    <name evidence="8" type="ORF">BGX16_0373</name>
</gene>
<dbReference type="AlphaFoldDB" id="A0A2M9A409"/>
<dbReference type="PANTHER" id="PTHR30473">
    <property type="entry name" value="PROTEIN PHOH"/>
    <property type="match status" value="1"/>
</dbReference>
<dbReference type="GO" id="GO:0005829">
    <property type="term" value="C:cytosol"/>
    <property type="evidence" value="ECO:0007669"/>
    <property type="project" value="TreeGrafter"/>
</dbReference>
<keyword evidence="3" id="KW-0963">Cytoplasm</keyword>
<sequence>MDSEVRYPLSDDLKRIIAGENETVFRMVEDRFSVIIHSRLPGLRIEAKGKKADIQGALSLLDQVKLAAKSGTFLSKGFLSRLADDTSKHSCSKKSVSKPFIPDTPILRNKLGLPVVPKTASQAELVKACDSNDIIFADGPAGTGKTFLAVAIAVASLERHEAERICLVRPAVEAGESLGYLPGDLKEKIAPYLRPIQDSLAELLPQEKLRKYQEDGLIEVAPLAYMRGRTLKHAFIILDEAQNTTIPQMQMFLTRLGQHSKAIITGDSSQIDLGPRQVSGFAHAIRLLSKIQGIAHIAFPQTDVLRHPLVREIVKAYEHGGKK</sequence>
<name>A0A2M9A409_9BACT</name>
<comment type="caution">
    <text evidence="8">The sequence shown here is derived from an EMBL/GenBank/DDBJ whole genome shotgun (WGS) entry which is preliminary data.</text>
</comment>
<evidence type="ECO:0000259" key="7">
    <source>
        <dbReference type="Pfam" id="PF02562"/>
    </source>
</evidence>
<dbReference type="SUPFAM" id="SSF52540">
    <property type="entry name" value="P-loop containing nucleoside triphosphate hydrolases"/>
    <property type="match status" value="1"/>
</dbReference>
<organism evidence="8 9">
    <name type="scientific">Hallerella succinigenes</name>
    <dbReference type="NCBI Taxonomy" id="1896222"/>
    <lineage>
        <taxon>Bacteria</taxon>
        <taxon>Pseudomonadati</taxon>
        <taxon>Fibrobacterota</taxon>
        <taxon>Fibrobacteria</taxon>
        <taxon>Fibrobacterales</taxon>
        <taxon>Fibrobacteraceae</taxon>
        <taxon>Hallerella</taxon>
    </lineage>
</organism>
<evidence type="ECO:0000256" key="3">
    <source>
        <dbReference type="ARBA" id="ARBA00022490"/>
    </source>
</evidence>
<accession>A0A2M9A409</accession>
<dbReference type="FunFam" id="3.40.50.300:FF:000013">
    <property type="entry name" value="PhoH family ATPase"/>
    <property type="match status" value="1"/>
</dbReference>
<dbReference type="GO" id="GO:0005524">
    <property type="term" value="F:ATP binding"/>
    <property type="evidence" value="ECO:0007669"/>
    <property type="project" value="UniProtKB-KW"/>
</dbReference>
<dbReference type="EMBL" id="PGEX01000001">
    <property type="protein sequence ID" value="PJJ40451.1"/>
    <property type="molecule type" value="Genomic_DNA"/>
</dbReference>
<evidence type="ECO:0000313" key="8">
    <source>
        <dbReference type="EMBL" id="PJJ40451.1"/>
    </source>
</evidence>
<evidence type="ECO:0000256" key="5">
    <source>
        <dbReference type="ARBA" id="ARBA00022840"/>
    </source>
</evidence>
<keyword evidence="4" id="KW-0547">Nucleotide-binding</keyword>
<comment type="similarity">
    <text evidence="2">Belongs to the PhoH family.</text>
</comment>
<evidence type="ECO:0000256" key="6">
    <source>
        <dbReference type="ARBA" id="ARBA00039970"/>
    </source>
</evidence>
<dbReference type="PANTHER" id="PTHR30473:SF1">
    <property type="entry name" value="PHOH-LIKE PROTEIN"/>
    <property type="match status" value="1"/>
</dbReference>
<proteinExistence type="inferred from homology"/>
<feature type="domain" description="PhoH-like protein" evidence="7">
    <location>
        <begin position="115"/>
        <end position="318"/>
    </location>
</feature>
<dbReference type="InterPro" id="IPR027417">
    <property type="entry name" value="P-loop_NTPase"/>
</dbReference>
<dbReference type="InterPro" id="IPR051451">
    <property type="entry name" value="PhoH2-like"/>
</dbReference>
<dbReference type="InterPro" id="IPR003714">
    <property type="entry name" value="PhoH"/>
</dbReference>
<comment type="subcellular location">
    <subcellularLocation>
        <location evidence="1">Cytoplasm</location>
    </subcellularLocation>
</comment>
<dbReference type="Pfam" id="PF02562">
    <property type="entry name" value="PhoH"/>
    <property type="match status" value="1"/>
</dbReference>
<dbReference type="Proteomes" id="UP000231134">
    <property type="component" value="Unassembled WGS sequence"/>
</dbReference>